<feature type="transmembrane region" description="Helical" evidence="6">
    <location>
        <begin position="352"/>
        <end position="378"/>
    </location>
</feature>
<dbReference type="PROSITE" id="PS50156">
    <property type="entry name" value="SSD"/>
    <property type="match status" value="2"/>
</dbReference>
<feature type="domain" description="SSD" evidence="7">
    <location>
        <begin position="250"/>
        <end position="377"/>
    </location>
</feature>
<dbReference type="RefSeq" id="WP_189535654.1">
    <property type="nucleotide sequence ID" value="NZ_BMYX01000019.1"/>
</dbReference>
<evidence type="ECO:0000256" key="3">
    <source>
        <dbReference type="ARBA" id="ARBA00022692"/>
    </source>
</evidence>
<dbReference type="GO" id="GO:0005886">
    <property type="term" value="C:plasma membrane"/>
    <property type="evidence" value="ECO:0007669"/>
    <property type="project" value="UniProtKB-SubCell"/>
</dbReference>
<evidence type="ECO:0000313" key="9">
    <source>
        <dbReference type="Proteomes" id="UP000645257"/>
    </source>
</evidence>
<dbReference type="SUPFAM" id="SSF82866">
    <property type="entry name" value="Multidrug efflux transporter AcrB transmembrane domain"/>
    <property type="match status" value="2"/>
</dbReference>
<feature type="transmembrane region" description="Helical" evidence="6">
    <location>
        <begin position="323"/>
        <end position="346"/>
    </location>
</feature>
<feature type="transmembrane region" description="Helical" evidence="6">
    <location>
        <begin position="711"/>
        <end position="731"/>
    </location>
</feature>
<feature type="transmembrane region" description="Helical" evidence="6">
    <location>
        <begin position="659"/>
        <end position="684"/>
    </location>
</feature>
<evidence type="ECO:0000256" key="1">
    <source>
        <dbReference type="ARBA" id="ARBA00004651"/>
    </source>
</evidence>
<evidence type="ECO:0000259" key="7">
    <source>
        <dbReference type="PROSITE" id="PS50156"/>
    </source>
</evidence>
<reference evidence="8" key="2">
    <citation type="submission" date="2020-09" db="EMBL/GenBank/DDBJ databases">
        <authorList>
            <person name="Sun Q."/>
            <person name="Kim S."/>
        </authorList>
    </citation>
    <scope>NUCLEOTIDE SEQUENCE</scope>
    <source>
        <strain evidence="8">KCTC 32182</strain>
    </source>
</reference>
<keyword evidence="2" id="KW-1003">Cell membrane</keyword>
<evidence type="ECO:0000256" key="4">
    <source>
        <dbReference type="ARBA" id="ARBA00022989"/>
    </source>
</evidence>
<feature type="domain" description="SSD" evidence="7">
    <location>
        <begin position="666"/>
        <end position="762"/>
    </location>
</feature>
<comment type="caution">
    <text evidence="8">The sequence shown here is derived from an EMBL/GenBank/DDBJ whole genome shotgun (WGS) entry which is preliminary data.</text>
</comment>
<feature type="transmembrane region" description="Helical" evidence="6">
    <location>
        <begin position="252"/>
        <end position="273"/>
    </location>
</feature>
<feature type="transmembrane region" description="Helical" evidence="6">
    <location>
        <begin position="226"/>
        <end position="245"/>
    </location>
</feature>
<feature type="transmembrane region" description="Helical" evidence="6">
    <location>
        <begin position="635"/>
        <end position="653"/>
    </location>
</feature>
<dbReference type="PRINTS" id="PR00702">
    <property type="entry name" value="ACRIFLAVINRP"/>
</dbReference>
<dbReference type="PANTHER" id="PTHR33406">
    <property type="entry name" value="MEMBRANE PROTEIN MJ1562-RELATED"/>
    <property type="match status" value="1"/>
</dbReference>
<reference evidence="8" key="1">
    <citation type="journal article" date="2014" name="Int. J. Syst. Evol. Microbiol.">
        <title>Complete genome sequence of Corynebacterium casei LMG S-19264T (=DSM 44701T), isolated from a smear-ripened cheese.</title>
        <authorList>
            <consortium name="US DOE Joint Genome Institute (JGI-PGF)"/>
            <person name="Walter F."/>
            <person name="Albersmeier A."/>
            <person name="Kalinowski J."/>
            <person name="Ruckert C."/>
        </authorList>
    </citation>
    <scope>NUCLEOTIDE SEQUENCE</scope>
    <source>
        <strain evidence="8">KCTC 32182</strain>
    </source>
</reference>
<protein>
    <submittedName>
        <fullName evidence="8">RND transporter</fullName>
    </submittedName>
</protein>
<dbReference type="InterPro" id="IPR001036">
    <property type="entry name" value="Acrflvin-R"/>
</dbReference>
<gene>
    <name evidence="8" type="ORF">GCM10011289_29280</name>
</gene>
<dbReference type="Proteomes" id="UP000645257">
    <property type="component" value="Unassembled WGS sequence"/>
</dbReference>
<comment type="subcellular location">
    <subcellularLocation>
        <location evidence="1">Cell membrane</location>
        <topology evidence="1">Multi-pass membrane protein</topology>
    </subcellularLocation>
</comment>
<dbReference type="EMBL" id="BMYX01000019">
    <property type="protein sequence ID" value="GGY23751.1"/>
    <property type="molecule type" value="Genomic_DNA"/>
</dbReference>
<feature type="transmembrane region" description="Helical" evidence="6">
    <location>
        <begin position="614"/>
        <end position="630"/>
    </location>
</feature>
<dbReference type="AlphaFoldDB" id="A0A918P510"/>
<dbReference type="Gene3D" id="1.20.1640.10">
    <property type="entry name" value="Multidrug efflux transporter AcrB transmembrane domain"/>
    <property type="match status" value="2"/>
</dbReference>
<dbReference type="PANTHER" id="PTHR33406:SF10">
    <property type="entry name" value="SSD DOMAIN-CONTAINING PROTEIN"/>
    <property type="match status" value="1"/>
</dbReference>
<keyword evidence="9" id="KW-1185">Reference proteome</keyword>
<dbReference type="InterPro" id="IPR000731">
    <property type="entry name" value="SSD"/>
</dbReference>
<sequence>MTARLEAFLFAHRRAFLVLMAMLTVLLGQAALRLELSAGFDKQLPAGHEFIRTFVKYADTFSGANQVIVAVEPRRGGIWTPDGIRALADAHQAMFFLPGIDRRTVMSLWSPAARYTAITEEGFKGGPLIDGDITRDNLTASRIAQIRDNARRGGYIGSLVAADGSAALISAQVAAHDAAGRPVDLLALGQSLEKDIRQRFETPGVTIRLIGFTSEMSEIARQARNVAGFFLLAGLFTTLAVYLYAKSWRLTLLTIFCSAVSVVWQLGALRLAGYGLDPLAMLIPFLVFSIGVSHGVQQVNVLCRQIAAGHSAGDAARSAFRTLLVPGTLALATALTGFVTLLLVPIDMIRELAVTAGIGVGFKIISNLFLLPVLASYLRFDARQARRIEEARLRHSRWLDRLSWVARPRNARLTVALVAVAGILCHIASLDRQVGDVRPGTPQLRADSRYNLDAAFIAGHFNLGLDILTVIAEGPRDACTRHDVMTYLDRLGWRIRNVPGVVSVASAATLAKEANAGWNEGYPGWTALPVSAKALANDVDGAQTLALANADCTALPLQINLADHRAATIDRVVAAIRHDTRAETLPGITIRLASGSVGVIAAINDVLERSEGPMLMYVYAVIVLLVLAVYRDWRAALACCLPLTIATQMGYALMQALSIGLTVATLPVMVLATGIGVDYAFYIYNRLMAHLGRGHVVTDAFALALKETGNATIFTALTLAIGVSTWVFSGLKFQADMGLLLAFMFLANMVMAMTALPALAITLETLVPARRRRPLPFGHEA</sequence>
<name>A0A918P510_9NEIS</name>
<accession>A0A918P510</accession>
<proteinExistence type="predicted"/>
<dbReference type="Pfam" id="PF03176">
    <property type="entry name" value="MMPL"/>
    <property type="match status" value="2"/>
</dbReference>
<evidence type="ECO:0000313" key="8">
    <source>
        <dbReference type="EMBL" id="GGY23751.1"/>
    </source>
</evidence>
<feature type="transmembrane region" description="Helical" evidence="6">
    <location>
        <begin position="279"/>
        <end position="302"/>
    </location>
</feature>
<evidence type="ECO:0000256" key="6">
    <source>
        <dbReference type="SAM" id="Phobius"/>
    </source>
</evidence>
<organism evidence="8 9">
    <name type="scientific">Paludibacterium paludis</name>
    <dbReference type="NCBI Taxonomy" id="1225769"/>
    <lineage>
        <taxon>Bacteria</taxon>
        <taxon>Pseudomonadati</taxon>
        <taxon>Pseudomonadota</taxon>
        <taxon>Betaproteobacteria</taxon>
        <taxon>Neisseriales</taxon>
        <taxon>Chromobacteriaceae</taxon>
        <taxon>Paludibacterium</taxon>
    </lineage>
</organism>
<dbReference type="InterPro" id="IPR050545">
    <property type="entry name" value="Mycobact_MmpL"/>
</dbReference>
<evidence type="ECO:0000256" key="2">
    <source>
        <dbReference type="ARBA" id="ARBA00022475"/>
    </source>
</evidence>
<dbReference type="InterPro" id="IPR004869">
    <property type="entry name" value="MMPL_dom"/>
</dbReference>
<feature type="transmembrane region" description="Helical" evidence="6">
    <location>
        <begin position="737"/>
        <end position="763"/>
    </location>
</feature>
<keyword evidence="3 6" id="KW-0812">Transmembrane</keyword>
<keyword evidence="4 6" id="KW-1133">Transmembrane helix</keyword>
<dbReference type="GO" id="GO:0022857">
    <property type="term" value="F:transmembrane transporter activity"/>
    <property type="evidence" value="ECO:0007669"/>
    <property type="project" value="InterPro"/>
</dbReference>
<evidence type="ECO:0000256" key="5">
    <source>
        <dbReference type="ARBA" id="ARBA00023136"/>
    </source>
</evidence>
<keyword evidence="5 6" id="KW-0472">Membrane</keyword>